<dbReference type="Proteomes" id="UP000029444">
    <property type="component" value="Unassembled WGS sequence"/>
</dbReference>
<dbReference type="RefSeq" id="WP_035233313.1">
    <property type="nucleotide sequence ID" value="NZ_ARXV01000009.1"/>
</dbReference>
<evidence type="ECO:0000313" key="2">
    <source>
        <dbReference type="Proteomes" id="UP000029444"/>
    </source>
</evidence>
<keyword evidence="2" id="KW-1185">Reference proteome</keyword>
<dbReference type="InterPro" id="IPR032710">
    <property type="entry name" value="NTF2-like_dom_sf"/>
</dbReference>
<dbReference type="OrthoDB" id="6078527at2"/>
<accession>A0A095TPM1</accession>
<sequence>MSAVLSRPKTAAYLLMIALQLLISGCQDSPPEEAIRAALAELEEAVETGDTGTIMDRLTDSAVIHRGQAMDRQTLQRTLVGLFFRYPKRQLTLAGIQIEIAPGGNTARARFTALVWGGRNVLPENADSYQVDSHWVKDGDWKIESLESNRVYE</sequence>
<reference evidence="1 2" key="1">
    <citation type="submission" date="2012-09" db="EMBL/GenBank/DDBJ databases">
        <title>Genome Sequence of alkane-degrading Bacterium Alcanivorax sp. 19-m-6.</title>
        <authorList>
            <person name="Lai Q."/>
            <person name="Shao Z."/>
        </authorList>
    </citation>
    <scope>NUCLEOTIDE SEQUENCE [LARGE SCALE GENOMIC DNA]</scope>
    <source>
        <strain evidence="1 2">19-m-6</strain>
    </source>
</reference>
<proteinExistence type="predicted"/>
<name>A0A095TPM1_9GAMM</name>
<comment type="caution">
    <text evidence="1">The sequence shown here is derived from an EMBL/GenBank/DDBJ whole genome shotgun (WGS) entry which is preliminary data.</text>
</comment>
<dbReference type="SUPFAM" id="SSF54427">
    <property type="entry name" value="NTF2-like"/>
    <property type="match status" value="1"/>
</dbReference>
<evidence type="ECO:0000313" key="1">
    <source>
        <dbReference type="EMBL" id="KGD64353.1"/>
    </source>
</evidence>
<dbReference type="STRING" id="1177154.Y5S_02408"/>
<dbReference type="AlphaFoldDB" id="A0A095TPM1"/>
<evidence type="ECO:0008006" key="3">
    <source>
        <dbReference type="Google" id="ProtNLM"/>
    </source>
</evidence>
<dbReference type="EMBL" id="ARXV01000009">
    <property type="protein sequence ID" value="KGD64353.1"/>
    <property type="molecule type" value="Genomic_DNA"/>
</dbReference>
<dbReference type="eggNOG" id="ENOG5033N0U">
    <property type="taxonomic scope" value="Bacteria"/>
</dbReference>
<dbReference type="PATRIC" id="fig|1177154.3.peg.2442"/>
<gene>
    <name evidence="1" type="ORF">Y5S_02408</name>
</gene>
<organism evidence="1 2">
    <name type="scientific">Alcanivorax nanhaiticus</name>
    <dbReference type="NCBI Taxonomy" id="1177154"/>
    <lineage>
        <taxon>Bacteria</taxon>
        <taxon>Pseudomonadati</taxon>
        <taxon>Pseudomonadota</taxon>
        <taxon>Gammaproteobacteria</taxon>
        <taxon>Oceanospirillales</taxon>
        <taxon>Alcanivoracaceae</taxon>
        <taxon>Alcanivorax</taxon>
    </lineage>
</organism>
<dbReference type="PROSITE" id="PS51257">
    <property type="entry name" value="PROKAR_LIPOPROTEIN"/>
    <property type="match status" value="1"/>
</dbReference>
<protein>
    <recommendedName>
        <fullName evidence="3">DUF4440 domain-containing protein</fullName>
    </recommendedName>
</protein>
<dbReference type="Gene3D" id="3.10.450.50">
    <property type="match status" value="1"/>
</dbReference>